<proteinExistence type="predicted"/>
<dbReference type="AlphaFoldDB" id="A0A8J4YL53"/>
<comment type="caution">
    <text evidence="1">The sequence shown here is derived from an EMBL/GenBank/DDBJ whole genome shotgun (WGS) entry which is preliminary data.</text>
</comment>
<name>A0A8J4YL53_CHIOP</name>
<dbReference type="EMBL" id="JACEEZ010001510">
    <property type="protein sequence ID" value="KAG0729130.1"/>
    <property type="molecule type" value="Genomic_DNA"/>
</dbReference>
<reference evidence="1" key="1">
    <citation type="submission" date="2020-07" db="EMBL/GenBank/DDBJ databases">
        <title>The High-quality genome of the commercially important snow crab, Chionoecetes opilio.</title>
        <authorList>
            <person name="Jeong J.-H."/>
            <person name="Ryu S."/>
        </authorList>
    </citation>
    <scope>NUCLEOTIDE SEQUENCE</scope>
    <source>
        <strain evidence="1">MADBK_172401_WGS</strain>
        <tissue evidence="1">Digestive gland</tissue>
    </source>
</reference>
<dbReference type="Proteomes" id="UP000770661">
    <property type="component" value="Unassembled WGS sequence"/>
</dbReference>
<keyword evidence="2" id="KW-1185">Reference proteome</keyword>
<accession>A0A8J4YL53</accession>
<gene>
    <name evidence="1" type="ORF">GWK47_030957</name>
</gene>
<organism evidence="1 2">
    <name type="scientific">Chionoecetes opilio</name>
    <name type="common">Atlantic snow crab</name>
    <name type="synonym">Cancer opilio</name>
    <dbReference type="NCBI Taxonomy" id="41210"/>
    <lineage>
        <taxon>Eukaryota</taxon>
        <taxon>Metazoa</taxon>
        <taxon>Ecdysozoa</taxon>
        <taxon>Arthropoda</taxon>
        <taxon>Crustacea</taxon>
        <taxon>Multicrustacea</taxon>
        <taxon>Malacostraca</taxon>
        <taxon>Eumalacostraca</taxon>
        <taxon>Eucarida</taxon>
        <taxon>Decapoda</taxon>
        <taxon>Pleocyemata</taxon>
        <taxon>Brachyura</taxon>
        <taxon>Eubrachyura</taxon>
        <taxon>Majoidea</taxon>
        <taxon>Majidae</taxon>
        <taxon>Chionoecetes</taxon>
    </lineage>
</organism>
<sequence length="369" mass="41061">MTMQLDGQGKCFAKGRPGRHGRHWSHCSCCVMTMQLDGQGNSALLTAVHGNTLVYPSSVARAKIEIHQRKNKQGVQAKRKRVRNADVSGCLVGGSIFAGGQPWARSGWSRQSCSTYISLSCFVLAVASVLCSSCCHVFSKGSATTYSMVQREEEESVVLAEKMDVLCCVIGSWPSAWSATGKKFGLHEATGGFPYQVDQRREQRGRRNQSGKRRGSIYDHRAREGAFLSPPLPPGLCQPWCVNDFQWVSLAFHSGSNEGHCRLHHTVGVIRLSDMTEEDVAELIDLTPWEQSIRGRNFKEHGGLLLGQKPITGFLQTYLQPAHQPKKHSTTAITSCYYILARRLLLLLHHYNIYIYQVSSVSPIFPYFA</sequence>
<evidence type="ECO:0000313" key="2">
    <source>
        <dbReference type="Proteomes" id="UP000770661"/>
    </source>
</evidence>
<evidence type="ECO:0000313" key="1">
    <source>
        <dbReference type="EMBL" id="KAG0729130.1"/>
    </source>
</evidence>
<protein>
    <submittedName>
        <fullName evidence="1">Uncharacterized protein</fullName>
    </submittedName>
</protein>